<dbReference type="SMART" id="SM00471">
    <property type="entry name" value="HDc"/>
    <property type="match status" value="1"/>
</dbReference>
<dbReference type="PROSITE" id="PS51832">
    <property type="entry name" value="HD_GYP"/>
    <property type="match status" value="1"/>
</dbReference>
<dbReference type="PANTHER" id="PTHR43155">
    <property type="entry name" value="CYCLIC DI-GMP PHOSPHODIESTERASE PA4108-RELATED"/>
    <property type="match status" value="1"/>
</dbReference>
<dbReference type="PANTHER" id="PTHR43155:SF2">
    <property type="entry name" value="CYCLIC DI-GMP PHOSPHODIESTERASE PA4108"/>
    <property type="match status" value="1"/>
</dbReference>
<dbReference type="InterPro" id="IPR003607">
    <property type="entry name" value="HD/PDEase_dom"/>
</dbReference>
<sequence length="229" mass="25648">MKLRQVLEGMKGDLMSSSWGDIPAWAYESAQALMQALKIVDPVTYAHCCRVGEMSRKLARDSGLNEYEQKLAEFAGLFHDIGKMGVSQDIIAKPGKLDDRELAIMKSHPVLSEEIVQPLAKHNFFAGILPGIRGHHERVDGTGYPDKKLGDEIPVLARIILVVDTYDAMSQTRAYRKGLPDDVVYEELKRCSGTQFDSQLVNIFLKAHPGWKTQESDQETLHQLIKKVA</sequence>
<evidence type="ECO:0000259" key="1">
    <source>
        <dbReference type="PROSITE" id="PS51831"/>
    </source>
</evidence>
<feature type="domain" description="HD-GYP" evidence="2">
    <location>
        <begin position="22"/>
        <end position="220"/>
    </location>
</feature>
<dbReference type="EMBL" id="JANRMI010000002">
    <property type="protein sequence ID" value="MDG0816146.1"/>
    <property type="molecule type" value="Genomic_DNA"/>
</dbReference>
<dbReference type="Pfam" id="PF13487">
    <property type="entry name" value="HD_5"/>
    <property type="match status" value="1"/>
</dbReference>
<dbReference type="SUPFAM" id="SSF109604">
    <property type="entry name" value="HD-domain/PDEase-like"/>
    <property type="match status" value="1"/>
</dbReference>
<accession>A0ABT6DH05</accession>
<dbReference type="PROSITE" id="PS51831">
    <property type="entry name" value="HD"/>
    <property type="match status" value="1"/>
</dbReference>
<dbReference type="Gene3D" id="1.10.3210.10">
    <property type="entry name" value="Hypothetical protein af1432"/>
    <property type="match status" value="1"/>
</dbReference>
<name>A0ABT6DH05_9BACT</name>
<dbReference type="InterPro" id="IPR006675">
    <property type="entry name" value="HDIG_dom"/>
</dbReference>
<dbReference type="InterPro" id="IPR037522">
    <property type="entry name" value="HD_GYP_dom"/>
</dbReference>
<organism evidence="3 4">
    <name type="scientific">Bdellovibrio svalbardensis</name>
    <dbReference type="NCBI Taxonomy" id="2972972"/>
    <lineage>
        <taxon>Bacteria</taxon>
        <taxon>Pseudomonadati</taxon>
        <taxon>Bdellovibrionota</taxon>
        <taxon>Bdellovibrionia</taxon>
        <taxon>Bdellovibrionales</taxon>
        <taxon>Pseudobdellovibrionaceae</taxon>
        <taxon>Bdellovibrio</taxon>
    </lineage>
</organism>
<dbReference type="RefSeq" id="WP_277577624.1">
    <property type="nucleotide sequence ID" value="NZ_JANRMI010000002.1"/>
</dbReference>
<evidence type="ECO:0000313" key="3">
    <source>
        <dbReference type="EMBL" id="MDG0816146.1"/>
    </source>
</evidence>
<evidence type="ECO:0000313" key="4">
    <source>
        <dbReference type="Proteomes" id="UP001152321"/>
    </source>
</evidence>
<proteinExistence type="predicted"/>
<dbReference type="InterPro" id="IPR006674">
    <property type="entry name" value="HD_domain"/>
</dbReference>
<gene>
    <name evidence="3" type="ORF">NWE73_07210</name>
</gene>
<dbReference type="NCBIfam" id="TIGR00277">
    <property type="entry name" value="HDIG"/>
    <property type="match status" value="1"/>
</dbReference>
<evidence type="ECO:0000259" key="2">
    <source>
        <dbReference type="PROSITE" id="PS51832"/>
    </source>
</evidence>
<protein>
    <submittedName>
        <fullName evidence="3">HD-GYP domain-containing protein</fullName>
    </submittedName>
</protein>
<dbReference type="Proteomes" id="UP001152321">
    <property type="component" value="Unassembled WGS sequence"/>
</dbReference>
<keyword evidence="4" id="KW-1185">Reference proteome</keyword>
<feature type="domain" description="HD" evidence="1">
    <location>
        <begin position="44"/>
        <end position="169"/>
    </location>
</feature>
<dbReference type="CDD" id="cd00077">
    <property type="entry name" value="HDc"/>
    <property type="match status" value="1"/>
</dbReference>
<reference evidence="3" key="1">
    <citation type="submission" date="2022-08" db="EMBL/GenBank/DDBJ databases">
        <title>Novel Bdellovibrio Species Isolated from Svalbard: Designation Bdellovibrio svalbardensis.</title>
        <authorList>
            <person name="Mitchell R.J."/>
            <person name="Choi S.Y."/>
        </authorList>
    </citation>
    <scope>NUCLEOTIDE SEQUENCE</scope>
    <source>
        <strain evidence="3">PAP01</strain>
    </source>
</reference>
<comment type="caution">
    <text evidence="3">The sequence shown here is derived from an EMBL/GenBank/DDBJ whole genome shotgun (WGS) entry which is preliminary data.</text>
</comment>